<feature type="compositionally biased region" description="Low complexity" evidence="6">
    <location>
        <begin position="572"/>
        <end position="591"/>
    </location>
</feature>
<dbReference type="Proteomes" id="UP001444661">
    <property type="component" value="Unassembled WGS sequence"/>
</dbReference>
<feature type="compositionally biased region" description="Low complexity" evidence="6">
    <location>
        <begin position="310"/>
        <end position="343"/>
    </location>
</feature>
<feature type="compositionally biased region" description="Pro residues" evidence="6">
    <location>
        <begin position="562"/>
        <end position="571"/>
    </location>
</feature>
<protein>
    <submittedName>
        <fullName evidence="9">Satratoxin biosynthesis SC1 cluster protein 4</fullName>
    </submittedName>
</protein>
<dbReference type="PANTHER" id="PTHR33048">
    <property type="entry name" value="PTH11-LIKE INTEGRAL MEMBRANE PROTEIN (AFU_ORTHOLOGUE AFUA_5G11245)"/>
    <property type="match status" value="1"/>
</dbReference>
<feature type="transmembrane region" description="Helical" evidence="7">
    <location>
        <begin position="272"/>
        <end position="295"/>
    </location>
</feature>
<comment type="caution">
    <text evidence="9">The sequence shown here is derived from an EMBL/GenBank/DDBJ whole genome shotgun (WGS) entry which is preliminary data.</text>
</comment>
<sequence length="648" mass="69180">MDGLQLPPPGVDMGSAGGSAGVPSSVGGGPGQGQALGGGDGLPPPNTPMDPALFAMLPHDTSTGPIIAVSIICILVATTAVTLRVYTRQFILNRVGPDDFMAVAALAGITALGAVTIIHTNFGLGTHIYDIAMDPLLIMDFFKFFYFGVVIYNFTLIFVKLSLFLQYYRLVDQVPRYRGLFLGAGFVVMGWTVAMCLSDPMMQLTNSVGNIITDIILLLLPMPVLWRLNLPVRQKWSVIGIFSLGFITCIVSLLRVIFVFDHGPSSDITFEGTVITGWTIAEVTTGLLASSLITLRPLMSKIAPAAWRSGATGKSTGATTTTGGNNNNNNANNTNDLENNTVGAFPADKDGLANNEPPVEMHPVLAQKHEQDQPQSTINNYDNRPDSAPESEGGASRTSSEAELVIQKPSPANRRQSHSRSRSRTATLTKATEGWGPPAGRSPFYYSEQQQDPSTRQSRTAQRQQEYQRHRQSRSATYFHNNSLNYDSNTIGSDQMGGAGIGHAASTSTATTANMGSQRSGLQGGPAALRDSPEHRRHASTKSADRAISLHPSYSTSSKSTTPPPPPPPKSPRALAAAAPASSSQQAPLPRGRAPTTPLPETPQPPRPFAKHAHSQSSSSMLSDVSYEVKVWSQKGAGGPYEGGDRRY</sequence>
<feature type="region of interest" description="Disordered" evidence="6">
    <location>
        <begin position="309"/>
        <end position="481"/>
    </location>
</feature>
<feature type="compositionally biased region" description="Low complexity" evidence="6">
    <location>
        <begin position="454"/>
        <end position="465"/>
    </location>
</feature>
<feature type="transmembrane region" description="Helical" evidence="7">
    <location>
        <begin position="99"/>
        <end position="124"/>
    </location>
</feature>
<accession>A0ABR1SP74</accession>
<name>A0ABR1SP74_9PEZI</name>
<dbReference type="InterPro" id="IPR049326">
    <property type="entry name" value="Rhodopsin_dom_fungi"/>
</dbReference>
<feature type="domain" description="Rhodopsin" evidence="8">
    <location>
        <begin position="83"/>
        <end position="301"/>
    </location>
</feature>
<feature type="compositionally biased region" description="Pro residues" evidence="6">
    <location>
        <begin position="1"/>
        <end position="10"/>
    </location>
</feature>
<feature type="transmembrane region" description="Helical" evidence="7">
    <location>
        <begin position="180"/>
        <end position="202"/>
    </location>
</feature>
<evidence type="ECO:0000256" key="6">
    <source>
        <dbReference type="SAM" id="MobiDB-lite"/>
    </source>
</evidence>
<feature type="transmembrane region" description="Helical" evidence="7">
    <location>
        <begin position="238"/>
        <end position="260"/>
    </location>
</feature>
<keyword evidence="4 7" id="KW-0472">Membrane</keyword>
<evidence type="ECO:0000256" key="1">
    <source>
        <dbReference type="ARBA" id="ARBA00004141"/>
    </source>
</evidence>
<dbReference type="Pfam" id="PF20684">
    <property type="entry name" value="Fung_rhodopsin"/>
    <property type="match status" value="1"/>
</dbReference>
<evidence type="ECO:0000256" key="2">
    <source>
        <dbReference type="ARBA" id="ARBA00022692"/>
    </source>
</evidence>
<comment type="subcellular location">
    <subcellularLocation>
        <location evidence="1">Membrane</location>
        <topology evidence="1">Multi-pass membrane protein</topology>
    </subcellularLocation>
</comment>
<feature type="compositionally biased region" description="Low complexity" evidence="6">
    <location>
        <begin position="615"/>
        <end position="625"/>
    </location>
</feature>
<feature type="region of interest" description="Disordered" evidence="6">
    <location>
        <begin position="1"/>
        <end position="43"/>
    </location>
</feature>
<dbReference type="PANTHER" id="PTHR33048:SF47">
    <property type="entry name" value="INTEGRAL MEMBRANE PROTEIN-RELATED"/>
    <property type="match status" value="1"/>
</dbReference>
<feature type="transmembrane region" description="Helical" evidence="7">
    <location>
        <begin position="208"/>
        <end position="226"/>
    </location>
</feature>
<feature type="transmembrane region" description="Helical" evidence="7">
    <location>
        <begin position="66"/>
        <end position="87"/>
    </location>
</feature>
<organism evidence="9 10">
    <name type="scientific">Apiospora rasikravindrae</name>
    <dbReference type="NCBI Taxonomy" id="990691"/>
    <lineage>
        <taxon>Eukaryota</taxon>
        <taxon>Fungi</taxon>
        <taxon>Dikarya</taxon>
        <taxon>Ascomycota</taxon>
        <taxon>Pezizomycotina</taxon>
        <taxon>Sordariomycetes</taxon>
        <taxon>Xylariomycetidae</taxon>
        <taxon>Amphisphaeriales</taxon>
        <taxon>Apiosporaceae</taxon>
        <taxon>Apiospora</taxon>
    </lineage>
</organism>
<evidence type="ECO:0000256" key="5">
    <source>
        <dbReference type="ARBA" id="ARBA00038359"/>
    </source>
</evidence>
<evidence type="ECO:0000256" key="3">
    <source>
        <dbReference type="ARBA" id="ARBA00022989"/>
    </source>
</evidence>
<keyword evidence="10" id="KW-1185">Reference proteome</keyword>
<reference evidence="9 10" key="1">
    <citation type="submission" date="2023-01" db="EMBL/GenBank/DDBJ databases">
        <title>Analysis of 21 Apiospora genomes using comparative genomics revels a genus with tremendous synthesis potential of carbohydrate active enzymes and secondary metabolites.</title>
        <authorList>
            <person name="Sorensen T."/>
        </authorList>
    </citation>
    <scope>NUCLEOTIDE SEQUENCE [LARGE SCALE GENOMIC DNA]</scope>
    <source>
        <strain evidence="9 10">CBS 33761</strain>
    </source>
</reference>
<gene>
    <name evidence="9" type="ORF">PG993_008727</name>
</gene>
<keyword evidence="2 7" id="KW-0812">Transmembrane</keyword>
<feature type="compositionally biased region" description="Gly residues" evidence="6">
    <location>
        <begin position="15"/>
        <end position="41"/>
    </location>
</feature>
<proteinExistence type="inferred from homology"/>
<keyword evidence="3 7" id="KW-1133">Transmembrane helix</keyword>
<evidence type="ECO:0000259" key="8">
    <source>
        <dbReference type="Pfam" id="PF20684"/>
    </source>
</evidence>
<feature type="region of interest" description="Disordered" evidence="6">
    <location>
        <begin position="509"/>
        <end position="625"/>
    </location>
</feature>
<feature type="compositionally biased region" description="Pro residues" evidence="6">
    <location>
        <begin position="597"/>
        <end position="608"/>
    </location>
</feature>
<evidence type="ECO:0000256" key="7">
    <source>
        <dbReference type="SAM" id="Phobius"/>
    </source>
</evidence>
<evidence type="ECO:0000313" key="9">
    <source>
        <dbReference type="EMBL" id="KAK8036113.1"/>
    </source>
</evidence>
<evidence type="ECO:0000313" key="10">
    <source>
        <dbReference type="Proteomes" id="UP001444661"/>
    </source>
</evidence>
<comment type="similarity">
    <text evidence="5">Belongs to the SAT4 family.</text>
</comment>
<dbReference type="EMBL" id="JAQQWK010000008">
    <property type="protein sequence ID" value="KAK8036113.1"/>
    <property type="molecule type" value="Genomic_DNA"/>
</dbReference>
<feature type="transmembrane region" description="Helical" evidence="7">
    <location>
        <begin position="144"/>
        <end position="168"/>
    </location>
</feature>
<feature type="compositionally biased region" description="Polar residues" evidence="6">
    <location>
        <begin position="373"/>
        <end position="382"/>
    </location>
</feature>
<dbReference type="InterPro" id="IPR052337">
    <property type="entry name" value="SAT4-like"/>
</dbReference>
<evidence type="ECO:0000256" key="4">
    <source>
        <dbReference type="ARBA" id="ARBA00023136"/>
    </source>
</evidence>